<proteinExistence type="inferred from homology"/>
<evidence type="ECO:0000313" key="15">
    <source>
        <dbReference type="EMBL" id="KAH3679832.1"/>
    </source>
</evidence>
<dbReference type="EMBL" id="JAEUBG010004836">
    <property type="protein sequence ID" value="KAH3679832.1"/>
    <property type="molecule type" value="Genomic_DNA"/>
</dbReference>
<comment type="caution">
    <text evidence="15">The sequence shown here is derived from an EMBL/GenBank/DDBJ whole genome shotgun (WGS) entry which is preliminary data.</text>
</comment>
<dbReference type="InterPro" id="IPR027417">
    <property type="entry name" value="P-loop_NTPase"/>
</dbReference>
<evidence type="ECO:0000256" key="11">
    <source>
        <dbReference type="PIRNR" id="PIRNR005719"/>
    </source>
</evidence>
<feature type="coiled-coil region" evidence="12">
    <location>
        <begin position="422"/>
        <end position="628"/>
    </location>
</feature>
<keyword evidence="16" id="KW-1185">Reference proteome</keyword>
<organism evidence="15 16">
    <name type="scientific">Wickerhamomyces pijperi</name>
    <name type="common">Yeast</name>
    <name type="synonym">Pichia pijperi</name>
    <dbReference type="NCBI Taxonomy" id="599730"/>
    <lineage>
        <taxon>Eukaryota</taxon>
        <taxon>Fungi</taxon>
        <taxon>Dikarya</taxon>
        <taxon>Ascomycota</taxon>
        <taxon>Saccharomycotina</taxon>
        <taxon>Saccharomycetes</taxon>
        <taxon>Phaffomycetales</taxon>
        <taxon>Wickerhamomycetaceae</taxon>
        <taxon>Wickerhamomyces</taxon>
    </lineage>
</organism>
<comment type="similarity">
    <text evidence="2">Belongs to the SMC family. SMC4 subfamily.</text>
</comment>
<dbReference type="GO" id="GO:0005634">
    <property type="term" value="C:nucleus"/>
    <property type="evidence" value="ECO:0007669"/>
    <property type="project" value="UniProtKB-SubCell"/>
</dbReference>
<reference evidence="15" key="2">
    <citation type="submission" date="2021-01" db="EMBL/GenBank/DDBJ databases">
        <authorList>
            <person name="Schikora-Tamarit M.A."/>
        </authorList>
    </citation>
    <scope>NUCLEOTIDE SEQUENCE</scope>
    <source>
        <strain evidence="15">CBS2887</strain>
    </source>
</reference>
<evidence type="ECO:0000256" key="13">
    <source>
        <dbReference type="SAM" id="MobiDB-lite"/>
    </source>
</evidence>
<dbReference type="InterPro" id="IPR003395">
    <property type="entry name" value="RecF/RecN/SMC_N"/>
</dbReference>
<keyword evidence="7 12" id="KW-0175">Coiled coil</keyword>
<keyword evidence="5" id="KW-0498">Mitosis</keyword>
<dbReference type="Gene3D" id="3.30.70.1620">
    <property type="match status" value="1"/>
</dbReference>
<dbReference type="GO" id="GO:0005524">
    <property type="term" value="F:ATP binding"/>
    <property type="evidence" value="ECO:0007669"/>
    <property type="project" value="UniProtKB-KW"/>
</dbReference>
<dbReference type="Gene3D" id="1.20.120.330">
    <property type="entry name" value="Nucleotidyltransferases domain 2"/>
    <property type="match status" value="1"/>
</dbReference>
<dbReference type="Gene3D" id="1.20.5.340">
    <property type="match status" value="1"/>
</dbReference>
<name>A0A9P8PWL8_WICPI</name>
<dbReference type="GO" id="GO:0000796">
    <property type="term" value="C:condensin complex"/>
    <property type="evidence" value="ECO:0007669"/>
    <property type="project" value="TreeGrafter"/>
</dbReference>
<evidence type="ECO:0000313" key="16">
    <source>
        <dbReference type="Proteomes" id="UP000774326"/>
    </source>
</evidence>
<dbReference type="InterPro" id="IPR024704">
    <property type="entry name" value="SMC"/>
</dbReference>
<keyword evidence="10" id="KW-0131">Cell cycle</keyword>
<dbReference type="PANTHER" id="PTHR18937:SF172">
    <property type="entry name" value="STRUCTURAL MAINTENANCE OF CHROMOSOMES PROTEIN"/>
    <property type="match status" value="1"/>
</dbReference>
<evidence type="ECO:0000256" key="4">
    <source>
        <dbReference type="ARBA" id="ARBA00022741"/>
    </source>
</evidence>
<dbReference type="FunFam" id="3.40.50.300:FF:000585">
    <property type="entry name" value="Structural maintenance of chromosomes 4"/>
    <property type="match status" value="1"/>
</dbReference>
<dbReference type="GO" id="GO:0016887">
    <property type="term" value="F:ATP hydrolysis activity"/>
    <property type="evidence" value="ECO:0007669"/>
    <property type="project" value="InterPro"/>
</dbReference>
<evidence type="ECO:0000256" key="5">
    <source>
        <dbReference type="ARBA" id="ARBA00022776"/>
    </source>
</evidence>
<reference evidence="15" key="1">
    <citation type="journal article" date="2021" name="Open Biol.">
        <title>Shared evolutionary footprints suggest mitochondrial oxidative damage underlies multiple complex I losses in fungi.</title>
        <authorList>
            <person name="Schikora-Tamarit M.A."/>
            <person name="Marcet-Houben M."/>
            <person name="Nosek J."/>
            <person name="Gabaldon T."/>
        </authorList>
    </citation>
    <scope>NUCLEOTIDE SEQUENCE</scope>
    <source>
        <strain evidence="15">CBS2887</strain>
    </source>
</reference>
<keyword evidence="6" id="KW-0067">ATP-binding</keyword>
<dbReference type="Gene3D" id="1.20.1060.20">
    <property type="match status" value="1"/>
</dbReference>
<dbReference type="Pfam" id="PF06470">
    <property type="entry name" value="SMC_hinge"/>
    <property type="match status" value="1"/>
</dbReference>
<dbReference type="Gene3D" id="3.40.50.300">
    <property type="entry name" value="P-loop containing nucleotide triphosphate hydrolases"/>
    <property type="match status" value="2"/>
</dbReference>
<evidence type="ECO:0000256" key="2">
    <source>
        <dbReference type="ARBA" id="ARBA00006005"/>
    </source>
</evidence>
<keyword evidence="3" id="KW-0132">Cell division</keyword>
<evidence type="ECO:0000256" key="3">
    <source>
        <dbReference type="ARBA" id="ARBA00022618"/>
    </source>
</evidence>
<evidence type="ECO:0000256" key="10">
    <source>
        <dbReference type="ARBA" id="ARBA00023306"/>
    </source>
</evidence>
<evidence type="ECO:0000256" key="12">
    <source>
        <dbReference type="SAM" id="Coils"/>
    </source>
</evidence>
<dbReference type="Pfam" id="PF02463">
    <property type="entry name" value="SMC_N"/>
    <property type="match status" value="1"/>
</dbReference>
<dbReference type="SMART" id="SM00968">
    <property type="entry name" value="SMC_hinge"/>
    <property type="match status" value="1"/>
</dbReference>
<feature type="region of interest" description="Disordered" evidence="13">
    <location>
        <begin position="1"/>
        <end position="108"/>
    </location>
</feature>
<feature type="coiled-coil region" evidence="12">
    <location>
        <begin position="867"/>
        <end position="981"/>
    </location>
</feature>
<evidence type="ECO:0000259" key="14">
    <source>
        <dbReference type="SMART" id="SM00968"/>
    </source>
</evidence>
<gene>
    <name evidence="15" type="ORF">WICPIJ_008494</name>
</gene>
<sequence>MSSPVSSPPHKKRNLGPVPRLSPTPTPTIESDVDDPRVNGTPDKSTNTETIPDEKENHDPFLSSSLPTKRTKDFETLPALSQPIPSSSNANGAPDSPTRPSSHSGNLLGARAFTQPTLRPNSPLKLKPTSSLLISPSRNKASFSGPDMVTLSPLKNKRALTENHYATQEKNEPVTRLVINKLVLNNFKSYAGEQVIGPFHTSFSAVIGPNGSGKSNVIDSMLFVFGFRANKMRQGKLSELIHNSENAPNCNSCSVDIHFIHVTDNLDSTTTVIEGSELVVTRRAFRNNSSKYYINNKESNYTQVTTLLKEKGIDLDHKRFLILQGEVESIAQMKPKAEKENDDGLLEYLEDIIGTSGYKVTIEESYQKIEEFNEICQEKENRFGLVEKERTALEPEKDKALEFLTQEKKLLENKSLLFQYEIHRSNKKIQETEAVLNDAKASLKEKKTKSSDFEKEVASLEEEHKNLSITIQEITTNISALEQSGKKSERDKVALEEKIKSLESKKKKSEKLLTTALNALKDAETKKNTITEEDIQFNQELSELKVSLVEEKAKLDEMRIELAGKTKDLNGELAEYERQLSPWNDKLTAKQTEITIAESEVAMLKERLTGLENEIKSLESRVVEIHTEIESNDTKYATLKREKVHVKDQVAMGAEEITQLSRHIQTQSKSLSELRQRALEARSNLSQTQNKSKVLSSLLRLQETGRIHGFHGRLGDLGYIDDRYDVAVTTACGRLDDMVVETVETAQQCIEYLRKNGGFASFIVLGKLRQFDMRPIQTPNNVPRLFDLIKVKDPKFSSAFYYALKDTLVARDMREANQVAYGKKRYRVVTLDGKTIDISGTLSGGGNTVARGGMKSTPQTGVSQADVLVLEKQLSEDEAQYQEMQNQFYMMENALKEFKERDPAIDNELAKLGLENDSLRNELKNTEIQIVDLRKENEKRKANHHELDAVMAKIKKLQGEYDGLKSESKEIQDHITALQDKIMAVGGVKLKLQKSTVDGINEKIGIHTLKLSHNSLALKKLANDFKRFTKSQTEKKEEIEKFSADLKELQSKLSKISDSGDEVEKKVDDLKAKMDDDTIKLEELKDTLDSKSEEINKLRSEEIEIENKIEKYESSIRHERRNREHHEQSYKSLEVRDLTNMLQFIEDEEELAKYSNPQLSELTPDEIEALDIGTITGNVAELEDYMANSATNVDLLEEYGRRHADYALRKTDLNESVSTRNEMRKQAEELKKKRLDQFMEGFNIISTTLKEMYQMITMGGNAELELVDSLDPFSEGILFSVMPPKKSWKNISNLSGGEKTLSSLALVFALHKFKPTPLYVMDEIDAALDFRNVSIVANYIKERTKNAQFIVISLRNNMFELSERLVGIYKTNNMTKSVALDNTDMLTRS</sequence>
<comment type="subcellular location">
    <subcellularLocation>
        <location evidence="1 11">Nucleus</location>
    </subcellularLocation>
</comment>
<accession>A0A9P8PWL8</accession>
<keyword evidence="8" id="KW-0226">DNA condensation</keyword>
<keyword evidence="9 11" id="KW-0539">Nucleus</keyword>
<evidence type="ECO:0000256" key="6">
    <source>
        <dbReference type="ARBA" id="ARBA00022840"/>
    </source>
</evidence>
<dbReference type="PIRSF" id="PIRSF005719">
    <property type="entry name" value="SMC"/>
    <property type="match status" value="1"/>
</dbReference>
<evidence type="ECO:0000256" key="8">
    <source>
        <dbReference type="ARBA" id="ARBA00023067"/>
    </source>
</evidence>
<dbReference type="Proteomes" id="UP000774326">
    <property type="component" value="Unassembled WGS sequence"/>
</dbReference>
<feature type="coiled-coil region" evidence="12">
    <location>
        <begin position="1032"/>
        <end position="1136"/>
    </location>
</feature>
<evidence type="ECO:0000256" key="1">
    <source>
        <dbReference type="ARBA" id="ARBA00004123"/>
    </source>
</evidence>
<dbReference type="SUPFAM" id="SSF75553">
    <property type="entry name" value="Smc hinge domain"/>
    <property type="match status" value="1"/>
</dbReference>
<dbReference type="PANTHER" id="PTHR18937">
    <property type="entry name" value="STRUCTURAL MAINTENANCE OF CHROMOSOMES SMC FAMILY MEMBER"/>
    <property type="match status" value="1"/>
</dbReference>
<dbReference type="InterPro" id="IPR036277">
    <property type="entry name" value="SMC_hinge_sf"/>
</dbReference>
<dbReference type="SUPFAM" id="SSF52540">
    <property type="entry name" value="P-loop containing nucleoside triphosphate hydrolases"/>
    <property type="match status" value="1"/>
</dbReference>
<dbReference type="GO" id="GO:0007076">
    <property type="term" value="P:mitotic chromosome condensation"/>
    <property type="evidence" value="ECO:0007669"/>
    <property type="project" value="TreeGrafter"/>
</dbReference>
<dbReference type="OrthoDB" id="5575062at2759"/>
<dbReference type="FunFam" id="3.40.50.300:FF:000481">
    <property type="entry name" value="Structural maintenance of chromosomes 4"/>
    <property type="match status" value="1"/>
</dbReference>
<dbReference type="InterPro" id="IPR010935">
    <property type="entry name" value="SMC_hinge"/>
</dbReference>
<feature type="domain" description="SMC hinge" evidence="14">
    <location>
        <begin position="708"/>
        <end position="820"/>
    </location>
</feature>
<keyword evidence="4" id="KW-0547">Nucleotide-binding</keyword>
<dbReference type="GO" id="GO:0051301">
    <property type="term" value="P:cell division"/>
    <property type="evidence" value="ECO:0007669"/>
    <property type="project" value="UniProtKB-KW"/>
</dbReference>
<evidence type="ECO:0000256" key="9">
    <source>
        <dbReference type="ARBA" id="ARBA00023242"/>
    </source>
</evidence>
<protein>
    <recommendedName>
        <fullName evidence="11">Structural maintenance of chromosomes protein</fullName>
    </recommendedName>
</protein>
<evidence type="ECO:0000256" key="7">
    <source>
        <dbReference type="ARBA" id="ARBA00023054"/>
    </source>
</evidence>